<name>A0ABN8YKC8_RANTA</name>
<accession>A0ABN8YKC8</accession>
<reference evidence="1" key="1">
    <citation type="submission" date="2023-04" db="EMBL/GenBank/DDBJ databases">
        <authorList>
            <consortium name="ELIXIR-Norway"/>
        </authorList>
    </citation>
    <scope>NUCLEOTIDE SEQUENCE [LARGE SCALE GENOMIC DNA]</scope>
</reference>
<proteinExistence type="predicted"/>
<sequence>MKRTSSWTGEQVDSETFLLGGGSGVCEIGEVVRVVLHTDQKVFINRDRLTDIQNRLGVANREEFGGGMGWVVGVSRCKLLYMEWINNKVFLYSRGPQPLGANA</sequence>
<protein>
    <submittedName>
        <fullName evidence="1">Uncharacterized protein</fullName>
    </submittedName>
</protein>
<gene>
    <name evidence="1" type="ORF">MRATA1EN1_LOCUS10508</name>
</gene>
<evidence type="ECO:0000313" key="2">
    <source>
        <dbReference type="Proteomes" id="UP001176941"/>
    </source>
</evidence>
<organism evidence="1 2">
    <name type="scientific">Rangifer tarandus platyrhynchus</name>
    <name type="common">Svalbard reindeer</name>
    <dbReference type="NCBI Taxonomy" id="3082113"/>
    <lineage>
        <taxon>Eukaryota</taxon>
        <taxon>Metazoa</taxon>
        <taxon>Chordata</taxon>
        <taxon>Craniata</taxon>
        <taxon>Vertebrata</taxon>
        <taxon>Euteleostomi</taxon>
        <taxon>Mammalia</taxon>
        <taxon>Eutheria</taxon>
        <taxon>Laurasiatheria</taxon>
        <taxon>Artiodactyla</taxon>
        <taxon>Ruminantia</taxon>
        <taxon>Pecora</taxon>
        <taxon>Cervidae</taxon>
        <taxon>Odocoileinae</taxon>
        <taxon>Rangifer</taxon>
    </lineage>
</organism>
<evidence type="ECO:0000313" key="1">
    <source>
        <dbReference type="EMBL" id="CAI9161546.1"/>
    </source>
</evidence>
<dbReference type="EMBL" id="OX459956">
    <property type="protein sequence ID" value="CAI9161546.1"/>
    <property type="molecule type" value="Genomic_DNA"/>
</dbReference>
<dbReference type="Proteomes" id="UP001176941">
    <property type="component" value="Chromosome 20"/>
</dbReference>
<keyword evidence="2" id="KW-1185">Reference proteome</keyword>